<feature type="region of interest" description="Disordered" evidence="1">
    <location>
        <begin position="1"/>
        <end position="31"/>
    </location>
</feature>
<feature type="compositionally biased region" description="Low complexity" evidence="1">
    <location>
        <begin position="140"/>
        <end position="150"/>
    </location>
</feature>
<comment type="caution">
    <text evidence="2">The sequence shown here is derived from an EMBL/GenBank/DDBJ whole genome shotgun (WGS) entry which is preliminary data.</text>
</comment>
<name>A0A2T7NDP6_POMCA</name>
<sequence>MPAGVACRGAPVGGARRKSPPGQEPSPPLTHTHTITRWRHRYLQPGLVPVVPGVRRFRWLRAAGGGIRQGCGGGWVPPSACELARLTRGECWVSAAPSCWSDSLWMSECIPDSYTDSKCRRQCPTRRQQTLTPGESCDGSRAPRSASISRSRLTPTPAGCFVFYISLEWNEHLYQVFPNLSASLLSDRFLSFSHNNNSHTRHRWLSFLGAAASDRRQLTNKCENRSTEKQQKHWRHCGDEVVVRWCRSPLIMPTRTFPVGDQRRHKNLGRWLMSFE</sequence>
<evidence type="ECO:0000313" key="2">
    <source>
        <dbReference type="EMBL" id="PVD19300.1"/>
    </source>
</evidence>
<gene>
    <name evidence="2" type="ORF">C0Q70_19787</name>
</gene>
<evidence type="ECO:0000313" key="3">
    <source>
        <dbReference type="Proteomes" id="UP000245119"/>
    </source>
</evidence>
<keyword evidence="3" id="KW-1185">Reference proteome</keyword>
<proteinExistence type="predicted"/>
<dbReference type="EMBL" id="PZQS01000013">
    <property type="protein sequence ID" value="PVD19300.1"/>
    <property type="molecule type" value="Genomic_DNA"/>
</dbReference>
<dbReference type="AlphaFoldDB" id="A0A2T7NDP6"/>
<evidence type="ECO:0000256" key="1">
    <source>
        <dbReference type="SAM" id="MobiDB-lite"/>
    </source>
</evidence>
<feature type="region of interest" description="Disordered" evidence="1">
    <location>
        <begin position="129"/>
        <end position="150"/>
    </location>
</feature>
<reference evidence="2 3" key="1">
    <citation type="submission" date="2018-04" db="EMBL/GenBank/DDBJ databases">
        <title>The genome of golden apple snail Pomacea canaliculata provides insight into stress tolerance and invasive adaptation.</title>
        <authorList>
            <person name="Liu C."/>
            <person name="Liu B."/>
            <person name="Ren Y."/>
            <person name="Zhang Y."/>
            <person name="Wang H."/>
            <person name="Li S."/>
            <person name="Jiang F."/>
            <person name="Yin L."/>
            <person name="Zhang G."/>
            <person name="Qian W."/>
            <person name="Fan W."/>
        </authorList>
    </citation>
    <scope>NUCLEOTIDE SEQUENCE [LARGE SCALE GENOMIC DNA]</scope>
    <source>
        <strain evidence="2">SZHN2017</strain>
        <tissue evidence="2">Muscle</tissue>
    </source>
</reference>
<organism evidence="2 3">
    <name type="scientific">Pomacea canaliculata</name>
    <name type="common">Golden apple snail</name>
    <dbReference type="NCBI Taxonomy" id="400727"/>
    <lineage>
        <taxon>Eukaryota</taxon>
        <taxon>Metazoa</taxon>
        <taxon>Spiralia</taxon>
        <taxon>Lophotrochozoa</taxon>
        <taxon>Mollusca</taxon>
        <taxon>Gastropoda</taxon>
        <taxon>Caenogastropoda</taxon>
        <taxon>Architaenioglossa</taxon>
        <taxon>Ampullarioidea</taxon>
        <taxon>Ampullariidae</taxon>
        <taxon>Pomacea</taxon>
    </lineage>
</organism>
<accession>A0A2T7NDP6</accession>
<dbReference type="Proteomes" id="UP000245119">
    <property type="component" value="Linkage Group LG13"/>
</dbReference>
<protein>
    <submittedName>
        <fullName evidence="2">Uncharacterized protein</fullName>
    </submittedName>
</protein>